<feature type="transmembrane region" description="Helical" evidence="1">
    <location>
        <begin position="31"/>
        <end position="48"/>
    </location>
</feature>
<evidence type="ECO:0000256" key="1">
    <source>
        <dbReference type="SAM" id="Phobius"/>
    </source>
</evidence>
<proteinExistence type="predicted"/>
<sequence>MSIILIHSIILTLTVSVAFLASKMIPPHYDIYVTAITFVIYFSIKRLIPQPDKHRLFDSIIFTFIMMVIVYSTGGLASPLFFLTYFLLFALALILEPVISMTTAFAIIAIFIITLSPSNRQSIQDLIPLFSLPFLVPFALFLGNEYRKIVQQRKTIQFLQRKEHFLKESYSEDKEDHLLFLSIIMKGHLKMIRQLSENFTGDQDLERIKKVVRRMDKLIEKYEKTA</sequence>
<organism evidence="2 3">
    <name type="scientific">Candidatus Roizmanbacteria bacterium RIFCSPHIGHO2_02_FULL_37_24</name>
    <dbReference type="NCBI Taxonomy" id="1802037"/>
    <lineage>
        <taxon>Bacteria</taxon>
        <taxon>Candidatus Roizmaniibacteriota</taxon>
    </lineage>
</organism>
<comment type="caution">
    <text evidence="2">The sequence shown here is derived from an EMBL/GenBank/DDBJ whole genome shotgun (WGS) entry which is preliminary data.</text>
</comment>
<protein>
    <submittedName>
        <fullName evidence="2">Uncharacterized protein</fullName>
    </submittedName>
</protein>
<feature type="transmembrane region" description="Helical" evidence="1">
    <location>
        <begin position="88"/>
        <end position="114"/>
    </location>
</feature>
<evidence type="ECO:0000313" key="2">
    <source>
        <dbReference type="EMBL" id="OGK22755.1"/>
    </source>
</evidence>
<feature type="transmembrane region" description="Helical" evidence="1">
    <location>
        <begin position="60"/>
        <end position="82"/>
    </location>
</feature>
<keyword evidence="1" id="KW-0812">Transmembrane</keyword>
<feature type="transmembrane region" description="Helical" evidence="1">
    <location>
        <begin position="126"/>
        <end position="143"/>
    </location>
</feature>
<evidence type="ECO:0000313" key="3">
    <source>
        <dbReference type="Proteomes" id="UP000177159"/>
    </source>
</evidence>
<reference evidence="2 3" key="1">
    <citation type="journal article" date="2016" name="Nat. Commun.">
        <title>Thousands of microbial genomes shed light on interconnected biogeochemical processes in an aquifer system.</title>
        <authorList>
            <person name="Anantharaman K."/>
            <person name="Brown C.T."/>
            <person name="Hug L.A."/>
            <person name="Sharon I."/>
            <person name="Castelle C.J."/>
            <person name="Probst A.J."/>
            <person name="Thomas B.C."/>
            <person name="Singh A."/>
            <person name="Wilkins M.J."/>
            <person name="Karaoz U."/>
            <person name="Brodie E.L."/>
            <person name="Williams K.H."/>
            <person name="Hubbard S.S."/>
            <person name="Banfield J.F."/>
        </authorList>
    </citation>
    <scope>NUCLEOTIDE SEQUENCE [LARGE SCALE GENOMIC DNA]</scope>
</reference>
<keyword evidence="1" id="KW-1133">Transmembrane helix</keyword>
<dbReference type="AlphaFoldDB" id="A0A1F7GVD0"/>
<dbReference type="EMBL" id="MFZM01000034">
    <property type="protein sequence ID" value="OGK22755.1"/>
    <property type="molecule type" value="Genomic_DNA"/>
</dbReference>
<accession>A0A1F7GVD0</accession>
<name>A0A1F7GVD0_9BACT</name>
<gene>
    <name evidence="2" type="ORF">A3C24_01640</name>
</gene>
<dbReference type="Proteomes" id="UP000177159">
    <property type="component" value="Unassembled WGS sequence"/>
</dbReference>
<keyword evidence="1" id="KW-0472">Membrane</keyword>